<accession>A0AAV9QPE8</accession>
<evidence type="ECO:0000313" key="3">
    <source>
        <dbReference type="Proteomes" id="UP001311232"/>
    </source>
</evidence>
<name>A0AAV9QPE8_9TELE</name>
<keyword evidence="3" id="KW-1185">Reference proteome</keyword>
<dbReference type="AlphaFoldDB" id="A0AAV9QPE8"/>
<dbReference type="Proteomes" id="UP001311232">
    <property type="component" value="Unassembled WGS sequence"/>
</dbReference>
<gene>
    <name evidence="2" type="ORF">CRENBAI_022252</name>
</gene>
<organism evidence="2 3">
    <name type="scientific">Crenichthys baileyi</name>
    <name type="common">White River springfish</name>
    <dbReference type="NCBI Taxonomy" id="28760"/>
    <lineage>
        <taxon>Eukaryota</taxon>
        <taxon>Metazoa</taxon>
        <taxon>Chordata</taxon>
        <taxon>Craniata</taxon>
        <taxon>Vertebrata</taxon>
        <taxon>Euteleostomi</taxon>
        <taxon>Actinopterygii</taxon>
        <taxon>Neopterygii</taxon>
        <taxon>Teleostei</taxon>
        <taxon>Neoteleostei</taxon>
        <taxon>Acanthomorphata</taxon>
        <taxon>Ovalentaria</taxon>
        <taxon>Atherinomorphae</taxon>
        <taxon>Cyprinodontiformes</taxon>
        <taxon>Goodeidae</taxon>
        <taxon>Crenichthys</taxon>
    </lineage>
</organism>
<dbReference type="EMBL" id="JAHHUM010002944">
    <property type="protein sequence ID" value="KAK5599351.1"/>
    <property type="molecule type" value="Genomic_DNA"/>
</dbReference>
<evidence type="ECO:0000313" key="2">
    <source>
        <dbReference type="EMBL" id="KAK5599351.1"/>
    </source>
</evidence>
<reference evidence="2 3" key="1">
    <citation type="submission" date="2021-06" db="EMBL/GenBank/DDBJ databases">
        <authorList>
            <person name="Palmer J.M."/>
        </authorList>
    </citation>
    <scope>NUCLEOTIDE SEQUENCE [LARGE SCALE GENOMIC DNA]</scope>
    <source>
        <strain evidence="2 3">MEX-2019</strain>
        <tissue evidence="2">Muscle</tissue>
    </source>
</reference>
<comment type="caution">
    <text evidence="2">The sequence shown here is derived from an EMBL/GenBank/DDBJ whole genome shotgun (WGS) entry which is preliminary data.</text>
</comment>
<proteinExistence type="predicted"/>
<feature type="compositionally biased region" description="Low complexity" evidence="1">
    <location>
        <begin position="156"/>
        <end position="174"/>
    </location>
</feature>
<evidence type="ECO:0000256" key="1">
    <source>
        <dbReference type="SAM" id="MobiDB-lite"/>
    </source>
</evidence>
<protein>
    <submittedName>
        <fullName evidence="2">Uncharacterized protein</fullName>
    </submittedName>
</protein>
<feature type="region of interest" description="Disordered" evidence="1">
    <location>
        <begin position="156"/>
        <end position="238"/>
    </location>
</feature>
<sequence>MEEAERRQSTLVFPDFIPCRIRSSLPLTASATSTSSRRCRRRGASVPVPEGCAYASSPLPEGLITASHCSAASPECFLASSYQSDPVQRPTANPVERPLDASALTSAVGRLSASASASPEFLLDASASASTKGRLLAPASATAQLSSSAAASAEPSTSAAASATTEFPAGFSSRPGRRRRRNFAPLRDPTSPSCDSRREKGAWSRSPEQPESNAPAICPPGRPSTPAWVQSGLAIPRA</sequence>